<evidence type="ECO:0000259" key="1">
    <source>
        <dbReference type="PROSITE" id="PS50011"/>
    </source>
</evidence>
<keyword evidence="2" id="KW-0808">Transferase</keyword>
<dbReference type="EMBL" id="FUGE01000182">
    <property type="protein sequence ID" value="SJM72604.1"/>
    <property type="molecule type" value="Genomic_DNA"/>
</dbReference>
<name>A0A1R4GWW0_9GAMM</name>
<dbReference type="PANTHER" id="PTHR44167:SF24">
    <property type="entry name" value="SERINE_THREONINE-PROTEIN KINASE CHK2"/>
    <property type="match status" value="1"/>
</dbReference>
<gene>
    <name evidence="2" type="primary">pkn5</name>
    <name evidence="2" type="ORF">A1232T_01837</name>
</gene>
<sequence>MEDSRQDIRHQMIRQRVDSQLAQQGYTSCKALRLSYEVNENQVSYQGITKAEHENVAYILKWQLQPTAKSYNSSLDAEIANIKQLQQQWWEQSQKSFLDLIQYQFITVSTIEIQGELWQLTGLVMPYFHPGSLKCYLHGSSLSKPQKPQKLQLALTLAKCVQQLHQIGWVHGDIKPSNFLLASSQVHLNDWACAQPVLKDFGVNETQSKSRVQGTPAYLAPECWQGEPITVQSDLYAFGITLFELLVGQKPYQLQQKELDKQKLSSQWARLHCQQPIPLLPQQWSSLQRVIDKLLAKQTRNRFEKMETVIQQLQQVIKTSAEFRLY</sequence>
<accession>A0A1R4GWW0</accession>
<dbReference type="Proteomes" id="UP000188357">
    <property type="component" value="Unassembled WGS sequence"/>
</dbReference>
<proteinExistence type="predicted"/>
<dbReference type="Gene3D" id="1.10.510.10">
    <property type="entry name" value="Transferase(Phosphotransferase) domain 1"/>
    <property type="match status" value="1"/>
</dbReference>
<dbReference type="InterPro" id="IPR000719">
    <property type="entry name" value="Prot_kinase_dom"/>
</dbReference>
<organism evidence="2 3">
    <name type="scientific">Psychrobacter piechaudii</name>
    <dbReference type="NCBI Taxonomy" id="1945521"/>
    <lineage>
        <taxon>Bacteria</taxon>
        <taxon>Pseudomonadati</taxon>
        <taxon>Pseudomonadota</taxon>
        <taxon>Gammaproteobacteria</taxon>
        <taxon>Moraxellales</taxon>
        <taxon>Moraxellaceae</taxon>
        <taxon>Psychrobacter</taxon>
    </lineage>
</organism>
<dbReference type="STRING" id="1945521.A1232T_01837"/>
<dbReference type="GO" id="GO:0005524">
    <property type="term" value="F:ATP binding"/>
    <property type="evidence" value="ECO:0007669"/>
    <property type="project" value="InterPro"/>
</dbReference>
<dbReference type="RefSeq" id="WP_167366865.1">
    <property type="nucleotide sequence ID" value="NZ_FUGE01000182.1"/>
</dbReference>
<dbReference type="InterPro" id="IPR011009">
    <property type="entry name" value="Kinase-like_dom_sf"/>
</dbReference>
<dbReference type="SMART" id="SM00220">
    <property type="entry name" value="S_TKc"/>
    <property type="match status" value="1"/>
</dbReference>
<feature type="domain" description="Protein kinase" evidence="1">
    <location>
        <begin position="15"/>
        <end position="317"/>
    </location>
</feature>
<dbReference type="SUPFAM" id="SSF56112">
    <property type="entry name" value="Protein kinase-like (PK-like)"/>
    <property type="match status" value="1"/>
</dbReference>
<dbReference type="AlphaFoldDB" id="A0A1R4GWW0"/>
<evidence type="ECO:0000313" key="3">
    <source>
        <dbReference type="Proteomes" id="UP000188357"/>
    </source>
</evidence>
<dbReference type="Pfam" id="PF00069">
    <property type="entry name" value="Pkinase"/>
    <property type="match status" value="1"/>
</dbReference>
<protein>
    <submittedName>
        <fullName evidence="2">Serine/threonine-protein kinase pkn5</fullName>
        <ecNumber evidence="2">2.7.11.1</ecNumber>
    </submittedName>
</protein>
<keyword evidence="2" id="KW-0418">Kinase</keyword>
<dbReference type="EC" id="2.7.11.1" evidence="2"/>
<dbReference type="PROSITE" id="PS50011">
    <property type="entry name" value="PROTEIN_KINASE_DOM"/>
    <property type="match status" value="1"/>
</dbReference>
<dbReference type="GO" id="GO:0004674">
    <property type="term" value="F:protein serine/threonine kinase activity"/>
    <property type="evidence" value="ECO:0007669"/>
    <property type="project" value="UniProtKB-EC"/>
</dbReference>
<evidence type="ECO:0000313" key="2">
    <source>
        <dbReference type="EMBL" id="SJM72604.1"/>
    </source>
</evidence>
<keyword evidence="3" id="KW-1185">Reference proteome</keyword>
<dbReference type="PANTHER" id="PTHR44167">
    <property type="entry name" value="OVARIAN-SPECIFIC SERINE/THREONINE-PROTEIN KINASE LOK-RELATED"/>
    <property type="match status" value="1"/>
</dbReference>
<reference evidence="2 3" key="1">
    <citation type="submission" date="2017-02" db="EMBL/GenBank/DDBJ databases">
        <authorList>
            <person name="Peterson S.W."/>
        </authorList>
    </citation>
    <scope>NUCLEOTIDE SEQUENCE [LARGE SCALE GENOMIC DNA]</scope>
    <source>
        <strain evidence="2">Psychrobacter_piechaudii</strain>
    </source>
</reference>